<proteinExistence type="predicted"/>
<evidence type="ECO:0000313" key="2">
    <source>
        <dbReference type="EMBL" id="GGD46850.1"/>
    </source>
</evidence>
<dbReference type="SMART" id="SM00987">
    <property type="entry name" value="UreE_C"/>
    <property type="match status" value="1"/>
</dbReference>
<dbReference type="Gene3D" id="3.40.470.10">
    <property type="entry name" value="Uracil-DNA glycosylase-like domain"/>
    <property type="match status" value="1"/>
</dbReference>
<name>A0ABQ1QXB3_9RHOB</name>
<dbReference type="InterPro" id="IPR005122">
    <property type="entry name" value="Uracil-DNA_glycosylase-like"/>
</dbReference>
<dbReference type="Pfam" id="PF03167">
    <property type="entry name" value="UDG"/>
    <property type="match status" value="1"/>
</dbReference>
<dbReference type="CDD" id="cd10033">
    <property type="entry name" value="UDG_like"/>
    <property type="match status" value="1"/>
</dbReference>
<evidence type="ECO:0000259" key="1">
    <source>
        <dbReference type="SMART" id="SM00986"/>
    </source>
</evidence>
<dbReference type="Proteomes" id="UP000617355">
    <property type="component" value="Unassembled WGS sequence"/>
</dbReference>
<keyword evidence="3" id="KW-1185">Reference proteome</keyword>
<dbReference type="SMART" id="SM00986">
    <property type="entry name" value="UDG"/>
    <property type="match status" value="1"/>
</dbReference>
<dbReference type="RefSeq" id="WP_188529989.1">
    <property type="nucleotide sequence ID" value="NZ_BMGI01000006.1"/>
</dbReference>
<gene>
    <name evidence="2" type="ORF">GCM10011358_33250</name>
</gene>
<dbReference type="EMBL" id="BMGI01000006">
    <property type="protein sequence ID" value="GGD46850.1"/>
    <property type="molecule type" value="Genomic_DNA"/>
</dbReference>
<dbReference type="PANTHER" id="PTHR42160">
    <property type="entry name" value="URACIL-DNA GLYCOSYLASE SUPERFAMILY PROTEIN"/>
    <property type="match status" value="1"/>
</dbReference>
<comment type="caution">
    <text evidence="2">The sequence shown here is derived from an EMBL/GenBank/DDBJ whole genome shotgun (WGS) entry which is preliminary data.</text>
</comment>
<accession>A0ABQ1QXB3</accession>
<evidence type="ECO:0000313" key="3">
    <source>
        <dbReference type="Proteomes" id="UP000617355"/>
    </source>
</evidence>
<protein>
    <submittedName>
        <fullName evidence="2">Uracil-DNA glycosylase</fullName>
    </submittedName>
</protein>
<feature type="domain" description="Uracil-DNA glycosylase-like" evidence="1">
    <location>
        <begin position="30"/>
        <end position="186"/>
    </location>
</feature>
<dbReference type="InterPro" id="IPR036895">
    <property type="entry name" value="Uracil-DNA_glycosylase-like_sf"/>
</dbReference>
<dbReference type="InterPro" id="IPR047124">
    <property type="entry name" value="HI_0220.2"/>
</dbReference>
<dbReference type="SUPFAM" id="SSF52141">
    <property type="entry name" value="Uracil-DNA glycosylase-like"/>
    <property type="match status" value="1"/>
</dbReference>
<organism evidence="2 3">
    <name type="scientific">Sinisalibacter lacisalsi</name>
    <dbReference type="NCBI Taxonomy" id="1526570"/>
    <lineage>
        <taxon>Bacteria</taxon>
        <taxon>Pseudomonadati</taxon>
        <taxon>Pseudomonadota</taxon>
        <taxon>Alphaproteobacteria</taxon>
        <taxon>Rhodobacterales</taxon>
        <taxon>Roseobacteraceae</taxon>
        <taxon>Sinisalibacter</taxon>
    </lineage>
</organism>
<dbReference type="PANTHER" id="PTHR42160:SF1">
    <property type="entry name" value="URACIL-DNA GLYCOSYLASE SUPERFAMILY PROTEIN"/>
    <property type="match status" value="1"/>
</dbReference>
<reference evidence="3" key="1">
    <citation type="journal article" date="2019" name="Int. J. Syst. Evol. Microbiol.">
        <title>The Global Catalogue of Microorganisms (GCM) 10K type strain sequencing project: providing services to taxonomists for standard genome sequencing and annotation.</title>
        <authorList>
            <consortium name="The Broad Institute Genomics Platform"/>
            <consortium name="The Broad Institute Genome Sequencing Center for Infectious Disease"/>
            <person name="Wu L."/>
            <person name="Ma J."/>
        </authorList>
    </citation>
    <scope>NUCLEOTIDE SEQUENCE [LARGE SCALE GENOMIC DNA]</scope>
    <source>
        <strain evidence="3">CGMCC 1.12922</strain>
    </source>
</reference>
<sequence length="200" mass="22172">MPALADQIATCRLCADAFAATATGHAPRPVAWFAPSAHVRVIGQAPGLRVHETGLPFNDASGDRLRDWMGVSRETFYDRARIAITPMAFCFPGYDARGADLPPPRLCAETWADAVDAALPNVRLTLLIGAHAQRHHLGARGRMTDTVRGWRDHAPYVFPLPHPSWRNTGWLKQNPWFEAELLPVLRARVAEELGGENRWP</sequence>